<accession>A0A9P8RPS5</accession>
<dbReference type="SUPFAM" id="SSF90209">
    <property type="entry name" value="Ran binding protein zinc finger-like"/>
    <property type="match status" value="1"/>
</dbReference>
<evidence type="ECO:0000259" key="6">
    <source>
        <dbReference type="PROSITE" id="PS50199"/>
    </source>
</evidence>
<name>A0A9P8RPS5_9PEZI</name>
<sequence length="414" mass="45638">MKTDTLISEYAHLKGFPREAEALKMLQKVASLVRPIMRQRGWRVGLLQEFYPPVAPDGQHLLGLNENAGERISIRLREPFDKTQFLPRETIVETMLHELTHNVHGPHDEKFHALLQQLRDEHEKLIRSGYTGEGFLSDGNVLGGKRIPLDEARRRARAAAERRRDLTKGSGQKLGGGPAKPGQDIRKVILDAIERRKIVNQGCGMGHKDTKAIGDQATANGFKTQAEEDEANDRAIVQAYAELLQEEEKQVWGDSYVLHESPADSFKNEKPPKVTSPAVSKQSQEVSPRMDRPISRLVGGSASSTKRPSDTKSGAREVAATKPAQSTWSCPICTLENPLEYLICDACATERPASISRDIPSATAVVDKGKRRARSGDGAGAPTKVAGWICHQCGTFMDAQWWTCSLCGTMKLSS</sequence>
<dbReference type="PANTHER" id="PTHR46622:SF1">
    <property type="entry name" value="DNA-DEPENDENT METALLOPROTEASE WSS1"/>
    <property type="match status" value="1"/>
</dbReference>
<dbReference type="PROSITE" id="PS50199">
    <property type="entry name" value="ZF_RANBP2_2"/>
    <property type="match status" value="1"/>
</dbReference>
<dbReference type="GO" id="GO:0006281">
    <property type="term" value="P:DNA repair"/>
    <property type="evidence" value="ECO:0007669"/>
    <property type="project" value="TreeGrafter"/>
</dbReference>
<evidence type="ECO:0000256" key="1">
    <source>
        <dbReference type="ARBA" id="ARBA00022723"/>
    </source>
</evidence>
<comment type="caution">
    <text evidence="8">The sequence shown here is derived from an EMBL/GenBank/DDBJ whole genome shotgun (WGS) entry which is preliminary data.</text>
</comment>
<evidence type="ECO:0000259" key="7">
    <source>
        <dbReference type="PROSITE" id="PS51397"/>
    </source>
</evidence>
<dbReference type="AlphaFoldDB" id="A0A9P8RPS5"/>
<feature type="region of interest" description="Disordered" evidence="5">
    <location>
        <begin position="153"/>
        <end position="183"/>
    </location>
</feature>
<keyword evidence="9" id="KW-1185">Reference proteome</keyword>
<feature type="compositionally biased region" description="Polar residues" evidence="5">
    <location>
        <begin position="277"/>
        <end position="286"/>
    </location>
</feature>
<dbReference type="InterPro" id="IPR001876">
    <property type="entry name" value="Znf_RanBP2"/>
</dbReference>
<feature type="domain" description="WLM" evidence="7">
    <location>
        <begin position="1"/>
        <end position="198"/>
    </location>
</feature>
<dbReference type="PROSITE" id="PS51397">
    <property type="entry name" value="WLM"/>
    <property type="match status" value="1"/>
</dbReference>
<keyword evidence="2 4" id="KW-0863">Zinc-finger</keyword>
<evidence type="ECO:0000313" key="9">
    <source>
        <dbReference type="Proteomes" id="UP000750711"/>
    </source>
</evidence>
<evidence type="ECO:0000313" key="8">
    <source>
        <dbReference type="EMBL" id="KAH0559451.1"/>
    </source>
</evidence>
<evidence type="ECO:0008006" key="10">
    <source>
        <dbReference type="Google" id="ProtNLM"/>
    </source>
</evidence>
<keyword evidence="1" id="KW-0479">Metal-binding</keyword>
<organism evidence="8 9">
    <name type="scientific">Trichoglossum hirsutum</name>
    <dbReference type="NCBI Taxonomy" id="265104"/>
    <lineage>
        <taxon>Eukaryota</taxon>
        <taxon>Fungi</taxon>
        <taxon>Dikarya</taxon>
        <taxon>Ascomycota</taxon>
        <taxon>Pezizomycotina</taxon>
        <taxon>Geoglossomycetes</taxon>
        <taxon>Geoglossales</taxon>
        <taxon>Geoglossaceae</taxon>
        <taxon>Trichoglossum</taxon>
    </lineage>
</organism>
<dbReference type="PANTHER" id="PTHR46622">
    <property type="entry name" value="DNA-DEPENDENT METALLOPROTEASE WSS1"/>
    <property type="match status" value="1"/>
</dbReference>
<reference evidence="8" key="1">
    <citation type="submission" date="2021-03" db="EMBL/GenBank/DDBJ databases">
        <title>Comparative genomics and phylogenomic investigation of the class Geoglossomycetes provide insights into ecological specialization and systematics.</title>
        <authorList>
            <person name="Melie T."/>
            <person name="Pirro S."/>
            <person name="Miller A.N."/>
            <person name="Quandt A."/>
        </authorList>
    </citation>
    <scope>NUCLEOTIDE SEQUENCE</scope>
    <source>
        <strain evidence="8">CAQ_001_2017</strain>
    </source>
</reference>
<gene>
    <name evidence="8" type="ORF">GP486_004032</name>
</gene>
<dbReference type="GO" id="GO:0008270">
    <property type="term" value="F:zinc ion binding"/>
    <property type="evidence" value="ECO:0007669"/>
    <property type="project" value="UniProtKB-KW"/>
</dbReference>
<dbReference type="InterPro" id="IPR013536">
    <property type="entry name" value="WLM_dom"/>
</dbReference>
<dbReference type="SMART" id="SM00547">
    <property type="entry name" value="ZnF_RBZ"/>
    <property type="match status" value="2"/>
</dbReference>
<evidence type="ECO:0000256" key="2">
    <source>
        <dbReference type="ARBA" id="ARBA00022771"/>
    </source>
</evidence>
<dbReference type="Proteomes" id="UP000750711">
    <property type="component" value="Unassembled WGS sequence"/>
</dbReference>
<evidence type="ECO:0000256" key="5">
    <source>
        <dbReference type="SAM" id="MobiDB-lite"/>
    </source>
</evidence>
<keyword evidence="3" id="KW-0862">Zinc</keyword>
<protein>
    <recommendedName>
        <fullName evidence="10">WLM-domain-containing protein</fullName>
    </recommendedName>
</protein>
<feature type="region of interest" description="Disordered" evidence="5">
    <location>
        <begin position="262"/>
        <end position="320"/>
    </location>
</feature>
<evidence type="ECO:0000256" key="4">
    <source>
        <dbReference type="PROSITE-ProRule" id="PRU00322"/>
    </source>
</evidence>
<dbReference type="EMBL" id="JAGHQM010000593">
    <property type="protein sequence ID" value="KAH0559451.1"/>
    <property type="molecule type" value="Genomic_DNA"/>
</dbReference>
<feature type="compositionally biased region" description="Basic and acidic residues" evidence="5">
    <location>
        <begin position="153"/>
        <end position="167"/>
    </location>
</feature>
<feature type="domain" description="RanBP2-type" evidence="6">
    <location>
        <begin position="324"/>
        <end position="353"/>
    </location>
</feature>
<dbReference type="InterPro" id="IPR036443">
    <property type="entry name" value="Znf_RanBP2_sf"/>
</dbReference>
<evidence type="ECO:0000256" key="3">
    <source>
        <dbReference type="ARBA" id="ARBA00022833"/>
    </source>
</evidence>
<dbReference type="PROSITE" id="PS01358">
    <property type="entry name" value="ZF_RANBP2_1"/>
    <property type="match status" value="1"/>
</dbReference>
<dbReference type="Gene3D" id="2.30.30.380">
    <property type="entry name" value="Zn-finger domain of Sec23/24"/>
    <property type="match status" value="1"/>
</dbReference>
<proteinExistence type="predicted"/>
<dbReference type="GO" id="GO:0005634">
    <property type="term" value="C:nucleus"/>
    <property type="evidence" value="ECO:0007669"/>
    <property type="project" value="TreeGrafter"/>
</dbReference>
<dbReference type="GO" id="GO:0008237">
    <property type="term" value="F:metallopeptidase activity"/>
    <property type="evidence" value="ECO:0007669"/>
    <property type="project" value="TreeGrafter"/>
</dbReference>
<dbReference type="Pfam" id="PF08325">
    <property type="entry name" value="WLM"/>
    <property type="match status" value="1"/>
</dbReference>
<dbReference type="InterPro" id="IPR053000">
    <property type="entry name" value="WSS1-like_metalloprotease"/>
</dbReference>